<evidence type="ECO:0000313" key="3">
    <source>
        <dbReference type="Proteomes" id="UP000311919"/>
    </source>
</evidence>
<feature type="region of interest" description="Disordered" evidence="1">
    <location>
        <begin position="644"/>
        <end position="663"/>
    </location>
</feature>
<proteinExistence type="predicted"/>
<dbReference type="OrthoDB" id="6267564at2759"/>
<feature type="compositionally biased region" description="Low complexity" evidence="1">
    <location>
        <begin position="651"/>
        <end position="663"/>
    </location>
</feature>
<protein>
    <submittedName>
        <fullName evidence="2">Asparagine-rich protein (ARP)</fullName>
    </submittedName>
</protein>
<dbReference type="Proteomes" id="UP000311919">
    <property type="component" value="Unassembled WGS sequence"/>
</dbReference>
<dbReference type="AlphaFoldDB" id="A0A4Z2D2P3"/>
<gene>
    <name evidence="2" type="ORF">EWB00_005194</name>
</gene>
<dbReference type="EMBL" id="SKCS01000343">
    <property type="protein sequence ID" value="TNN10678.1"/>
    <property type="molecule type" value="Genomic_DNA"/>
</dbReference>
<evidence type="ECO:0000313" key="2">
    <source>
        <dbReference type="EMBL" id="TNN10678.1"/>
    </source>
</evidence>
<comment type="caution">
    <text evidence="2">The sequence shown here is derived from an EMBL/GenBank/DDBJ whole genome shotgun (WGS) entry which is preliminary data.</text>
</comment>
<organism evidence="2 3">
    <name type="scientific">Schistosoma japonicum</name>
    <name type="common">Blood fluke</name>
    <dbReference type="NCBI Taxonomy" id="6182"/>
    <lineage>
        <taxon>Eukaryota</taxon>
        <taxon>Metazoa</taxon>
        <taxon>Spiralia</taxon>
        <taxon>Lophotrochozoa</taxon>
        <taxon>Platyhelminthes</taxon>
        <taxon>Trematoda</taxon>
        <taxon>Digenea</taxon>
        <taxon>Strigeidida</taxon>
        <taxon>Schistosomatoidea</taxon>
        <taxon>Schistosomatidae</taxon>
        <taxon>Schistosoma</taxon>
    </lineage>
</organism>
<name>A0A4Z2D2P3_SCHJA</name>
<keyword evidence="3" id="KW-1185">Reference proteome</keyword>
<sequence length="762" mass="88176">MPPSKLHLHKNKESNQKILHNNSTDNPVIYNHHNDNIDSIRITPKTTQLYYPLKHCKIINTNNDNDDLLHITNLKQQPQQQHDKINGHIKSPLQVPVTKLPKPHTYKQIKLIDDKFQEEKSNSNISTIKDSNTTIKQFESNVSLQSYKDTSPNLSSSSMKQDLQYLKPSILNGQYSSQVQLNNNHISSHNLLDKNITRKYLNDTKSASISDLSHSSLRINHKTLNNKSIKDSPLLSKSSIFITTESNSLNDVSFTSDNLNNSIHQHPKITIIREDVNNRKMNSYPKLPITQQLTYRKDIPLDQSPLSNVSYESLPNVSSTSSKLHSSIIQMNNQHHHSNSALHNEVNHVTWKLSNTIDDNNLNDKVEMDITNSDKVMHFTNTSYINSNKINSIKQYEQYKSTPNINIPMKKTKPLKLLSKVNETYVTHIARPLKPEFSNDNLKHFNTSSEQDLLFNRKMKSNTNETNRRFSSELDTLKQYNNEGLLNSYDHYLNKQMNIKKLNETVNNVQLSTCRHRSYEQNLNKNGVQRQYASNNFVSSKPLNTQLSENYTNHSDYNPIKNLHSEFIPNNSKSLYPSEESLSNNTKLMNGYNNNNSTADYCNYSQSLRHNENSMNNNYNEMKISGIYRKINQKQPNRMLPRRPRSLIQDNNNNNNNNNNQNNHCDLHKLSNELCNNNGHSYDNLYNNSIDNELCHCNASIDIRSITPNTFHKQDSCCLHSYNSTTSDNISIITDDYNSYDYRCNNEIPSKTRTWTYRDLHT</sequence>
<evidence type="ECO:0000256" key="1">
    <source>
        <dbReference type="SAM" id="MobiDB-lite"/>
    </source>
</evidence>
<feature type="non-terminal residue" evidence="2">
    <location>
        <position position="762"/>
    </location>
</feature>
<accession>A0A4Z2D2P3</accession>
<reference evidence="2 3" key="1">
    <citation type="submission" date="2019-03" db="EMBL/GenBank/DDBJ databases">
        <title>An improved genome assembly of the fluke Schistosoma japonicum.</title>
        <authorList>
            <person name="Hu W."/>
            <person name="Luo F."/>
            <person name="Yin M."/>
            <person name="Mo X."/>
            <person name="Sun C."/>
            <person name="Wu Q."/>
            <person name="Zhu B."/>
            <person name="Xiang M."/>
            <person name="Wang J."/>
            <person name="Wang Y."/>
            <person name="Zhang T."/>
            <person name="Xu B."/>
            <person name="Zheng H."/>
            <person name="Feng Z."/>
        </authorList>
    </citation>
    <scope>NUCLEOTIDE SEQUENCE [LARGE SCALE GENOMIC DNA]</scope>
    <source>
        <strain evidence="2">HuSjv2</strain>
        <tissue evidence="2">Worms</tissue>
    </source>
</reference>